<feature type="region of interest" description="Disordered" evidence="1">
    <location>
        <begin position="103"/>
        <end position="171"/>
    </location>
</feature>
<dbReference type="EMBL" id="VOIH02000009">
    <property type="protein sequence ID" value="KAF3437376.1"/>
    <property type="molecule type" value="Genomic_DNA"/>
</dbReference>
<protein>
    <submittedName>
        <fullName evidence="2">Uncharacterized protein</fullName>
    </submittedName>
</protein>
<dbReference type="OrthoDB" id="1935372at2759"/>
<feature type="region of interest" description="Disordered" evidence="1">
    <location>
        <begin position="1"/>
        <end position="89"/>
    </location>
</feature>
<name>A0A8K0DVD2_9ROSA</name>
<feature type="compositionally biased region" description="Basic and acidic residues" evidence="1">
    <location>
        <begin position="77"/>
        <end position="88"/>
    </location>
</feature>
<accession>A0A8K0DVD2</accession>
<proteinExistence type="predicted"/>
<dbReference type="AlphaFoldDB" id="A0A8K0DVD2"/>
<dbReference type="InterPro" id="IPR040381">
    <property type="entry name" value="At4g14450-like"/>
</dbReference>
<dbReference type="PANTHER" id="PTHR33912:SF3">
    <property type="entry name" value="OS01G0939400 PROTEIN"/>
    <property type="match status" value="1"/>
</dbReference>
<evidence type="ECO:0000256" key="1">
    <source>
        <dbReference type="SAM" id="MobiDB-lite"/>
    </source>
</evidence>
<feature type="compositionally biased region" description="Low complexity" evidence="1">
    <location>
        <begin position="65"/>
        <end position="76"/>
    </location>
</feature>
<evidence type="ECO:0000313" key="2">
    <source>
        <dbReference type="EMBL" id="KAF3437376.1"/>
    </source>
</evidence>
<sequence>MSSVGGRRKERVTETEGKAEATEMSLVDYASSDDDDGDVTENPAEKPENESDHPTPSHRLQEQGSSSVSSKQPESSHSTEEPSIEKLPDAALLLNSAAFSTNSWAGKTDHSSRVAAAMAESASRKRDSKGLASSLTRSKLPKGTFPHSKNIPDTGDGMLVPPQLSGRSNVVTEDIGKLFVKKKADSHHS</sequence>
<dbReference type="PANTHER" id="PTHR33912">
    <property type="entry name" value="OS01G0939400 PROTEIN"/>
    <property type="match status" value="1"/>
</dbReference>
<feature type="compositionally biased region" description="Basic and acidic residues" evidence="1">
    <location>
        <begin position="43"/>
        <end position="61"/>
    </location>
</feature>
<dbReference type="Proteomes" id="UP000796880">
    <property type="component" value="Unassembled WGS sequence"/>
</dbReference>
<organism evidence="2 3">
    <name type="scientific">Rhamnella rubrinervis</name>
    <dbReference type="NCBI Taxonomy" id="2594499"/>
    <lineage>
        <taxon>Eukaryota</taxon>
        <taxon>Viridiplantae</taxon>
        <taxon>Streptophyta</taxon>
        <taxon>Embryophyta</taxon>
        <taxon>Tracheophyta</taxon>
        <taxon>Spermatophyta</taxon>
        <taxon>Magnoliopsida</taxon>
        <taxon>eudicotyledons</taxon>
        <taxon>Gunneridae</taxon>
        <taxon>Pentapetalae</taxon>
        <taxon>rosids</taxon>
        <taxon>fabids</taxon>
        <taxon>Rosales</taxon>
        <taxon>Rhamnaceae</taxon>
        <taxon>rhamnoid group</taxon>
        <taxon>Rhamneae</taxon>
        <taxon>Rhamnella</taxon>
    </lineage>
</organism>
<keyword evidence="3" id="KW-1185">Reference proteome</keyword>
<feature type="compositionally biased region" description="Basic and acidic residues" evidence="1">
    <location>
        <begin position="11"/>
        <end position="21"/>
    </location>
</feature>
<gene>
    <name evidence="2" type="ORF">FNV43_RR20129</name>
</gene>
<feature type="compositionally biased region" description="Basic residues" evidence="1">
    <location>
        <begin position="1"/>
        <end position="10"/>
    </location>
</feature>
<comment type="caution">
    <text evidence="2">The sequence shown here is derived from an EMBL/GenBank/DDBJ whole genome shotgun (WGS) entry which is preliminary data.</text>
</comment>
<evidence type="ECO:0000313" key="3">
    <source>
        <dbReference type="Proteomes" id="UP000796880"/>
    </source>
</evidence>
<reference evidence="2" key="1">
    <citation type="submission" date="2020-03" db="EMBL/GenBank/DDBJ databases">
        <title>A high-quality chromosome-level genome assembly of a woody plant with both climbing and erect habits, Rhamnella rubrinervis.</title>
        <authorList>
            <person name="Lu Z."/>
            <person name="Yang Y."/>
            <person name="Zhu X."/>
            <person name="Sun Y."/>
        </authorList>
    </citation>
    <scope>NUCLEOTIDE SEQUENCE</scope>
    <source>
        <strain evidence="2">BYM</strain>
        <tissue evidence="2">Leaf</tissue>
    </source>
</reference>